<dbReference type="RefSeq" id="XP_001438874.1">
    <property type="nucleotide sequence ID" value="XM_001438837.1"/>
</dbReference>
<dbReference type="GeneID" id="5024659"/>
<keyword evidence="1" id="KW-0472">Membrane</keyword>
<name>A0CL10_PARTE</name>
<protein>
    <recommendedName>
        <fullName evidence="4">Transmembrane protein</fullName>
    </recommendedName>
</protein>
<dbReference type="AlphaFoldDB" id="A0CL10"/>
<gene>
    <name evidence="2" type="ORF">GSPATT00008024001</name>
</gene>
<evidence type="ECO:0000313" key="2">
    <source>
        <dbReference type="EMBL" id="CAK71477.1"/>
    </source>
</evidence>
<evidence type="ECO:0008006" key="4">
    <source>
        <dbReference type="Google" id="ProtNLM"/>
    </source>
</evidence>
<dbReference type="HOGENOM" id="CLU_1638648_0_0_1"/>
<evidence type="ECO:0000313" key="3">
    <source>
        <dbReference type="Proteomes" id="UP000000600"/>
    </source>
</evidence>
<dbReference type="EMBL" id="CT868097">
    <property type="protein sequence ID" value="CAK71477.1"/>
    <property type="molecule type" value="Genomic_DNA"/>
</dbReference>
<sequence>MKNKLIIKSLQKNQIVLWQTLSKLQCAFFVVHSGSVTTLFCIIVLEHVILRQRSLKAQEVHFGKYYSFCSWHFVDSNLQIVCCAQQDVFIALELPFRHIKEAALGQILFIKWSWNLVVTSKGKQVTFLGKCLNIDYDYCKNAQLSKFPIQYISYLFDIQYQK</sequence>
<dbReference type="InParanoid" id="A0CL10"/>
<dbReference type="KEGG" id="ptm:GSPATT00008024001"/>
<keyword evidence="1" id="KW-1133">Transmembrane helix</keyword>
<accession>A0CL10</accession>
<dbReference type="Proteomes" id="UP000000600">
    <property type="component" value="Unassembled WGS sequence"/>
</dbReference>
<evidence type="ECO:0000256" key="1">
    <source>
        <dbReference type="SAM" id="Phobius"/>
    </source>
</evidence>
<keyword evidence="1" id="KW-0812">Transmembrane</keyword>
<organism evidence="2 3">
    <name type="scientific">Paramecium tetraurelia</name>
    <dbReference type="NCBI Taxonomy" id="5888"/>
    <lineage>
        <taxon>Eukaryota</taxon>
        <taxon>Sar</taxon>
        <taxon>Alveolata</taxon>
        <taxon>Ciliophora</taxon>
        <taxon>Intramacronucleata</taxon>
        <taxon>Oligohymenophorea</taxon>
        <taxon>Peniculida</taxon>
        <taxon>Parameciidae</taxon>
        <taxon>Paramecium</taxon>
    </lineage>
</organism>
<feature type="transmembrane region" description="Helical" evidence="1">
    <location>
        <begin position="27"/>
        <end position="50"/>
    </location>
</feature>
<proteinExistence type="predicted"/>
<keyword evidence="3" id="KW-1185">Reference proteome</keyword>
<reference evidence="2 3" key="1">
    <citation type="journal article" date="2006" name="Nature">
        <title>Global trends of whole-genome duplications revealed by the ciliate Paramecium tetraurelia.</title>
        <authorList>
            <consortium name="Genoscope"/>
            <person name="Aury J.-M."/>
            <person name="Jaillon O."/>
            <person name="Duret L."/>
            <person name="Noel B."/>
            <person name="Jubin C."/>
            <person name="Porcel B.M."/>
            <person name="Segurens B."/>
            <person name="Daubin V."/>
            <person name="Anthouard V."/>
            <person name="Aiach N."/>
            <person name="Arnaiz O."/>
            <person name="Billaut A."/>
            <person name="Beisson J."/>
            <person name="Blanc I."/>
            <person name="Bouhouche K."/>
            <person name="Camara F."/>
            <person name="Duharcourt S."/>
            <person name="Guigo R."/>
            <person name="Gogendeau D."/>
            <person name="Katinka M."/>
            <person name="Keller A.-M."/>
            <person name="Kissmehl R."/>
            <person name="Klotz C."/>
            <person name="Koll F."/>
            <person name="Le Moue A."/>
            <person name="Lepere C."/>
            <person name="Malinsky S."/>
            <person name="Nowacki M."/>
            <person name="Nowak J.K."/>
            <person name="Plattner H."/>
            <person name="Poulain J."/>
            <person name="Ruiz F."/>
            <person name="Serrano V."/>
            <person name="Zagulski M."/>
            <person name="Dessen P."/>
            <person name="Betermier M."/>
            <person name="Weissenbach J."/>
            <person name="Scarpelli C."/>
            <person name="Schachter V."/>
            <person name="Sperling L."/>
            <person name="Meyer E."/>
            <person name="Cohen J."/>
            <person name="Wincker P."/>
        </authorList>
    </citation>
    <scope>NUCLEOTIDE SEQUENCE [LARGE SCALE GENOMIC DNA]</scope>
    <source>
        <strain evidence="2 3">Stock d4-2</strain>
    </source>
</reference>